<feature type="signal peptide" evidence="1">
    <location>
        <begin position="1"/>
        <end position="19"/>
    </location>
</feature>
<name>A0AAJ0B6L7_9PEZI</name>
<evidence type="ECO:0000313" key="2">
    <source>
        <dbReference type="EMBL" id="KAK1751147.1"/>
    </source>
</evidence>
<sequence length="113" mass="12409">MKLTLVALIAATALPTALADSWVISWFRNTVVSNWFSSNAGSLGEPINFAQNGCVTNPGPGGMLQLCAYDSNGTGKFQYQGQGWRCLKRTSVWYKDESRPDQEGREVWSEVAC</sequence>
<proteinExistence type="predicted"/>
<comment type="caution">
    <text evidence="2">The sequence shown here is derived from an EMBL/GenBank/DDBJ whole genome shotgun (WGS) entry which is preliminary data.</text>
</comment>
<feature type="chain" id="PRO_5042550275" evidence="1">
    <location>
        <begin position="20"/>
        <end position="113"/>
    </location>
</feature>
<organism evidence="2 3">
    <name type="scientific">Echria macrotheca</name>
    <dbReference type="NCBI Taxonomy" id="438768"/>
    <lineage>
        <taxon>Eukaryota</taxon>
        <taxon>Fungi</taxon>
        <taxon>Dikarya</taxon>
        <taxon>Ascomycota</taxon>
        <taxon>Pezizomycotina</taxon>
        <taxon>Sordariomycetes</taxon>
        <taxon>Sordariomycetidae</taxon>
        <taxon>Sordariales</taxon>
        <taxon>Schizotheciaceae</taxon>
        <taxon>Echria</taxon>
    </lineage>
</organism>
<keyword evidence="3" id="KW-1185">Reference proteome</keyword>
<keyword evidence="1" id="KW-0732">Signal</keyword>
<accession>A0AAJ0B6L7</accession>
<protein>
    <submittedName>
        <fullName evidence="2">Uncharacterized protein</fullName>
    </submittedName>
</protein>
<dbReference type="AlphaFoldDB" id="A0AAJ0B6L7"/>
<dbReference type="EMBL" id="MU839843">
    <property type="protein sequence ID" value="KAK1751147.1"/>
    <property type="molecule type" value="Genomic_DNA"/>
</dbReference>
<dbReference type="Proteomes" id="UP001239445">
    <property type="component" value="Unassembled WGS sequence"/>
</dbReference>
<gene>
    <name evidence="2" type="ORF">QBC47DRAFT_417565</name>
</gene>
<reference evidence="2" key="1">
    <citation type="submission" date="2023-06" db="EMBL/GenBank/DDBJ databases">
        <title>Genome-scale phylogeny and comparative genomics of the fungal order Sordariales.</title>
        <authorList>
            <consortium name="Lawrence Berkeley National Laboratory"/>
            <person name="Hensen N."/>
            <person name="Bonometti L."/>
            <person name="Westerberg I."/>
            <person name="Brannstrom I.O."/>
            <person name="Guillou S."/>
            <person name="Cros-Aarteil S."/>
            <person name="Calhoun S."/>
            <person name="Haridas S."/>
            <person name="Kuo A."/>
            <person name="Mondo S."/>
            <person name="Pangilinan J."/>
            <person name="Riley R."/>
            <person name="Labutti K."/>
            <person name="Andreopoulos B."/>
            <person name="Lipzen A."/>
            <person name="Chen C."/>
            <person name="Yanf M."/>
            <person name="Daum C."/>
            <person name="Ng V."/>
            <person name="Clum A."/>
            <person name="Steindorff A."/>
            <person name="Ohm R."/>
            <person name="Martin F."/>
            <person name="Silar P."/>
            <person name="Natvig D."/>
            <person name="Lalanne C."/>
            <person name="Gautier V."/>
            <person name="Ament-Velasquez S.L."/>
            <person name="Kruys A."/>
            <person name="Hutchinson M.I."/>
            <person name="Powell A.J."/>
            <person name="Barry K."/>
            <person name="Miller A.N."/>
            <person name="Grigoriev I.V."/>
            <person name="Debuchy R."/>
            <person name="Gladieux P."/>
            <person name="Thoren M.H."/>
            <person name="Johannesson H."/>
        </authorList>
    </citation>
    <scope>NUCLEOTIDE SEQUENCE</scope>
    <source>
        <strain evidence="2">PSN4</strain>
    </source>
</reference>
<evidence type="ECO:0000313" key="3">
    <source>
        <dbReference type="Proteomes" id="UP001239445"/>
    </source>
</evidence>
<evidence type="ECO:0000256" key="1">
    <source>
        <dbReference type="SAM" id="SignalP"/>
    </source>
</evidence>